<gene>
    <name evidence="1" type="ORF">WCD74_11495</name>
</gene>
<comment type="caution">
    <text evidence="1">The sequence shown here is derived from an EMBL/GenBank/DDBJ whole genome shotgun (WGS) entry which is preliminary data.</text>
</comment>
<name>A0ABU8MMP4_9PSEU</name>
<evidence type="ECO:0000313" key="2">
    <source>
        <dbReference type="Proteomes" id="UP001385809"/>
    </source>
</evidence>
<proteinExistence type="predicted"/>
<accession>A0ABU8MMP4</accession>
<dbReference type="Proteomes" id="UP001385809">
    <property type="component" value="Unassembled WGS sequence"/>
</dbReference>
<dbReference type="EMBL" id="JBBEGN010000004">
    <property type="protein sequence ID" value="MEJ2868392.1"/>
    <property type="molecule type" value="Genomic_DNA"/>
</dbReference>
<organism evidence="1 2">
    <name type="scientific">Actinomycetospora aurantiaca</name>
    <dbReference type="NCBI Taxonomy" id="3129233"/>
    <lineage>
        <taxon>Bacteria</taxon>
        <taxon>Bacillati</taxon>
        <taxon>Actinomycetota</taxon>
        <taxon>Actinomycetes</taxon>
        <taxon>Pseudonocardiales</taxon>
        <taxon>Pseudonocardiaceae</taxon>
        <taxon>Actinomycetospora</taxon>
    </lineage>
</organism>
<keyword evidence="2" id="KW-1185">Reference proteome</keyword>
<dbReference type="RefSeq" id="WP_337694977.1">
    <property type="nucleotide sequence ID" value="NZ_JBBEGN010000004.1"/>
</dbReference>
<reference evidence="1 2" key="1">
    <citation type="submission" date="2024-03" db="EMBL/GenBank/DDBJ databases">
        <title>Actinomycetospora sp. OC33-EN08, a novel actinomycete isolated from wild orchid (Aerides multiflora).</title>
        <authorList>
            <person name="Suriyachadkun C."/>
        </authorList>
    </citation>
    <scope>NUCLEOTIDE SEQUENCE [LARGE SCALE GENOMIC DNA]</scope>
    <source>
        <strain evidence="1 2">OC33-EN08</strain>
    </source>
</reference>
<sequence>MNPRVRLLIILLVVAVILYFVIAQPDNAAALVRQILAAIGDAISQIIRFFRGLTA</sequence>
<evidence type="ECO:0008006" key="3">
    <source>
        <dbReference type="Google" id="ProtNLM"/>
    </source>
</evidence>
<evidence type="ECO:0000313" key="1">
    <source>
        <dbReference type="EMBL" id="MEJ2868392.1"/>
    </source>
</evidence>
<protein>
    <recommendedName>
        <fullName evidence="3">Secreted protein</fullName>
    </recommendedName>
</protein>